<accession>A0ABQ2K7Y0</accession>
<evidence type="ECO:0000256" key="1">
    <source>
        <dbReference type="SAM" id="Phobius"/>
    </source>
</evidence>
<gene>
    <name evidence="2" type="ORF">GCM10011610_09600</name>
</gene>
<organism evidence="2 3">
    <name type="scientific">Nocardia rhizosphaerihabitans</name>
    <dbReference type="NCBI Taxonomy" id="1691570"/>
    <lineage>
        <taxon>Bacteria</taxon>
        <taxon>Bacillati</taxon>
        <taxon>Actinomycetota</taxon>
        <taxon>Actinomycetes</taxon>
        <taxon>Mycobacteriales</taxon>
        <taxon>Nocardiaceae</taxon>
        <taxon>Nocardia</taxon>
    </lineage>
</organism>
<proteinExistence type="predicted"/>
<evidence type="ECO:0000313" key="2">
    <source>
        <dbReference type="EMBL" id="GGN70407.1"/>
    </source>
</evidence>
<keyword evidence="1" id="KW-0472">Membrane</keyword>
<sequence length="98" mass="10139">MNPEIAPDIGADLVIYRFAGGSIDSVGSPVGGRGTGEEHIMVWKVIGIVVVALIAFWILGALIEALLPVLVIAAIGTGLYLLYKAVSGADDKAPLIKP</sequence>
<dbReference type="EMBL" id="BMNE01000001">
    <property type="protein sequence ID" value="GGN70407.1"/>
    <property type="molecule type" value="Genomic_DNA"/>
</dbReference>
<protein>
    <submittedName>
        <fullName evidence="2">Uncharacterized protein</fullName>
    </submittedName>
</protein>
<keyword evidence="1" id="KW-0812">Transmembrane</keyword>
<feature type="transmembrane region" description="Helical" evidence="1">
    <location>
        <begin position="41"/>
        <end position="59"/>
    </location>
</feature>
<name>A0ABQ2K7Y0_9NOCA</name>
<evidence type="ECO:0000313" key="3">
    <source>
        <dbReference type="Proteomes" id="UP000658127"/>
    </source>
</evidence>
<comment type="caution">
    <text evidence="2">The sequence shown here is derived from an EMBL/GenBank/DDBJ whole genome shotgun (WGS) entry which is preliminary data.</text>
</comment>
<keyword evidence="3" id="KW-1185">Reference proteome</keyword>
<feature type="transmembrane region" description="Helical" evidence="1">
    <location>
        <begin position="65"/>
        <end position="83"/>
    </location>
</feature>
<dbReference type="Proteomes" id="UP000658127">
    <property type="component" value="Unassembled WGS sequence"/>
</dbReference>
<reference evidence="3" key="1">
    <citation type="journal article" date="2019" name="Int. J. Syst. Evol. Microbiol.">
        <title>The Global Catalogue of Microorganisms (GCM) 10K type strain sequencing project: providing services to taxonomists for standard genome sequencing and annotation.</title>
        <authorList>
            <consortium name="The Broad Institute Genomics Platform"/>
            <consortium name="The Broad Institute Genome Sequencing Center for Infectious Disease"/>
            <person name="Wu L."/>
            <person name="Ma J."/>
        </authorList>
    </citation>
    <scope>NUCLEOTIDE SEQUENCE [LARGE SCALE GENOMIC DNA]</scope>
    <source>
        <strain evidence="3">CGMCC 4.7329</strain>
    </source>
</reference>
<keyword evidence="1" id="KW-1133">Transmembrane helix</keyword>